<proteinExistence type="predicted"/>
<feature type="non-terminal residue" evidence="1">
    <location>
        <position position="69"/>
    </location>
</feature>
<evidence type="ECO:0008006" key="2">
    <source>
        <dbReference type="Google" id="ProtNLM"/>
    </source>
</evidence>
<sequence length="69" mass="7425">MKKTIIFLAIISFFSTAHGSGSVIQFVDKSVHSGVADPGINSSGPTFVDYDNDGDIDIYVVTEYHGTNQ</sequence>
<accession>A0A381TWA3</accession>
<dbReference type="InterPro" id="IPR028994">
    <property type="entry name" value="Integrin_alpha_N"/>
</dbReference>
<protein>
    <recommendedName>
        <fullName evidence="2">VCBS repeat-containing protein</fullName>
    </recommendedName>
</protein>
<name>A0A381TWA3_9ZZZZ</name>
<gene>
    <name evidence="1" type="ORF">METZ01_LOCUS73166</name>
</gene>
<dbReference type="SUPFAM" id="SSF69318">
    <property type="entry name" value="Integrin alpha N-terminal domain"/>
    <property type="match status" value="1"/>
</dbReference>
<dbReference type="EMBL" id="UINC01005283">
    <property type="protein sequence ID" value="SVA20312.1"/>
    <property type="molecule type" value="Genomic_DNA"/>
</dbReference>
<reference evidence="1" key="1">
    <citation type="submission" date="2018-05" db="EMBL/GenBank/DDBJ databases">
        <authorList>
            <person name="Lanie J.A."/>
            <person name="Ng W.-L."/>
            <person name="Kazmierczak K.M."/>
            <person name="Andrzejewski T.M."/>
            <person name="Davidsen T.M."/>
            <person name="Wayne K.J."/>
            <person name="Tettelin H."/>
            <person name="Glass J.I."/>
            <person name="Rusch D."/>
            <person name="Podicherti R."/>
            <person name="Tsui H.-C.T."/>
            <person name="Winkler M.E."/>
        </authorList>
    </citation>
    <scope>NUCLEOTIDE SEQUENCE</scope>
</reference>
<organism evidence="1">
    <name type="scientific">marine metagenome</name>
    <dbReference type="NCBI Taxonomy" id="408172"/>
    <lineage>
        <taxon>unclassified sequences</taxon>
        <taxon>metagenomes</taxon>
        <taxon>ecological metagenomes</taxon>
    </lineage>
</organism>
<evidence type="ECO:0000313" key="1">
    <source>
        <dbReference type="EMBL" id="SVA20312.1"/>
    </source>
</evidence>
<dbReference type="AlphaFoldDB" id="A0A381TWA3"/>